<evidence type="ECO:0000259" key="1">
    <source>
        <dbReference type="Pfam" id="PF00394"/>
    </source>
</evidence>
<dbReference type="GO" id="GO:0016491">
    <property type="term" value="F:oxidoreductase activity"/>
    <property type="evidence" value="ECO:0007669"/>
    <property type="project" value="TreeGrafter"/>
</dbReference>
<dbReference type="Pfam" id="PF00394">
    <property type="entry name" value="Cu-oxidase"/>
    <property type="match status" value="1"/>
</dbReference>
<dbReference type="OrthoDB" id="1734758at2759"/>
<keyword evidence="3" id="KW-1185">Reference proteome</keyword>
<dbReference type="PANTHER" id="PTHR11709:SF446">
    <property type="entry name" value="LACCASE"/>
    <property type="match status" value="1"/>
</dbReference>
<gene>
    <name evidence="2" type="ORF">CTI12_AA349910</name>
</gene>
<evidence type="ECO:0000313" key="2">
    <source>
        <dbReference type="EMBL" id="PWA50537.1"/>
    </source>
</evidence>
<dbReference type="Gene3D" id="2.60.40.420">
    <property type="entry name" value="Cupredoxins - blue copper proteins"/>
    <property type="match status" value="1"/>
</dbReference>
<dbReference type="InterPro" id="IPR008972">
    <property type="entry name" value="Cupredoxin"/>
</dbReference>
<dbReference type="PANTHER" id="PTHR11709">
    <property type="entry name" value="MULTI-COPPER OXIDASE"/>
    <property type="match status" value="1"/>
</dbReference>
<dbReference type="EMBL" id="PKPP01008498">
    <property type="protein sequence ID" value="PWA50537.1"/>
    <property type="molecule type" value="Genomic_DNA"/>
</dbReference>
<reference evidence="2 3" key="1">
    <citation type="journal article" date="2018" name="Mol. Plant">
        <title>The genome of Artemisia annua provides insight into the evolution of Asteraceae family and artemisinin biosynthesis.</title>
        <authorList>
            <person name="Shen Q."/>
            <person name="Zhang L."/>
            <person name="Liao Z."/>
            <person name="Wang S."/>
            <person name="Yan T."/>
            <person name="Shi P."/>
            <person name="Liu M."/>
            <person name="Fu X."/>
            <person name="Pan Q."/>
            <person name="Wang Y."/>
            <person name="Lv Z."/>
            <person name="Lu X."/>
            <person name="Zhang F."/>
            <person name="Jiang W."/>
            <person name="Ma Y."/>
            <person name="Chen M."/>
            <person name="Hao X."/>
            <person name="Li L."/>
            <person name="Tang Y."/>
            <person name="Lv G."/>
            <person name="Zhou Y."/>
            <person name="Sun X."/>
            <person name="Brodelius P.E."/>
            <person name="Rose J.K.C."/>
            <person name="Tang K."/>
        </authorList>
    </citation>
    <scope>NUCLEOTIDE SEQUENCE [LARGE SCALE GENOMIC DNA]</scope>
    <source>
        <strain evidence="3">cv. Huhao1</strain>
        <tissue evidence="2">Leaf</tissue>
    </source>
</reference>
<dbReference type="AlphaFoldDB" id="A0A2U1LNF7"/>
<proteinExistence type="predicted"/>
<dbReference type="Proteomes" id="UP000245207">
    <property type="component" value="Unassembled WGS sequence"/>
</dbReference>
<evidence type="ECO:0000313" key="3">
    <source>
        <dbReference type="Proteomes" id="UP000245207"/>
    </source>
</evidence>
<protein>
    <submittedName>
        <fullName evidence="2">Laccase 3</fullName>
    </submittedName>
</protein>
<dbReference type="SUPFAM" id="SSF49503">
    <property type="entry name" value="Cupredoxins"/>
    <property type="match status" value="1"/>
</dbReference>
<dbReference type="InterPro" id="IPR001117">
    <property type="entry name" value="Cu-oxidase_2nd"/>
</dbReference>
<dbReference type="InterPro" id="IPR045087">
    <property type="entry name" value="Cu-oxidase_fam"/>
</dbReference>
<accession>A0A2U1LNF7</accession>
<comment type="caution">
    <text evidence="2">The sequence shown here is derived from an EMBL/GenBank/DDBJ whole genome shotgun (WGS) entry which is preliminary data.</text>
</comment>
<dbReference type="STRING" id="35608.A0A2U1LNF7"/>
<feature type="domain" description="Plastocyanin-like" evidence="1">
    <location>
        <begin position="18"/>
        <end position="111"/>
    </location>
</feature>
<name>A0A2U1LNF7_ARTAN</name>
<organism evidence="2 3">
    <name type="scientific">Artemisia annua</name>
    <name type="common">Sweet wormwood</name>
    <dbReference type="NCBI Taxonomy" id="35608"/>
    <lineage>
        <taxon>Eukaryota</taxon>
        <taxon>Viridiplantae</taxon>
        <taxon>Streptophyta</taxon>
        <taxon>Embryophyta</taxon>
        <taxon>Tracheophyta</taxon>
        <taxon>Spermatophyta</taxon>
        <taxon>Magnoliopsida</taxon>
        <taxon>eudicotyledons</taxon>
        <taxon>Gunneridae</taxon>
        <taxon>Pentapetalae</taxon>
        <taxon>asterids</taxon>
        <taxon>campanulids</taxon>
        <taxon>Asterales</taxon>
        <taxon>Asteraceae</taxon>
        <taxon>Asteroideae</taxon>
        <taxon>Anthemideae</taxon>
        <taxon>Artemisiinae</taxon>
        <taxon>Artemisia</taxon>
    </lineage>
</organism>
<sequence length="120" mass="12962">MLSLLKGNLVIFSDAPAKLGTTKLTVNKGDTVLLRVINASLNQQLFFSIANHKLTVVATDAVYAKQFTTNVIMVGPGQTTDILLTADQQPGRYYMAARAYATAQNAPYDNSVGIIMTKHS</sequence>